<comment type="caution">
    <text evidence="2">The sequence shown here is derived from an EMBL/GenBank/DDBJ whole genome shotgun (WGS) entry which is preliminary data.</text>
</comment>
<keyword evidence="1" id="KW-1133">Transmembrane helix</keyword>
<keyword evidence="3" id="KW-1185">Reference proteome</keyword>
<sequence>MTLGASVGRIGATLVAMLHTRLELAAVEAQEEARRLYGYFAWTMMAVFLGAGAALLAALFVILVFWESYRLLAVGGMAVLFALAAFVIWRRVKASFDARPPVFAATLAELRNDIDFITGVGQASE</sequence>
<dbReference type="RefSeq" id="WP_258812824.1">
    <property type="nucleotide sequence ID" value="NZ_JANUGU010000005.1"/>
</dbReference>
<feature type="transmembrane region" description="Helical" evidence="1">
    <location>
        <begin position="71"/>
        <end position="89"/>
    </location>
</feature>
<gene>
    <name evidence="2" type="ORF">NX778_16330</name>
</gene>
<dbReference type="EMBL" id="JANUGU010000005">
    <property type="protein sequence ID" value="MCS0659638.1"/>
    <property type="molecule type" value="Genomic_DNA"/>
</dbReference>
<dbReference type="Pfam" id="PF07332">
    <property type="entry name" value="Phage_holin_3_6"/>
    <property type="match status" value="1"/>
</dbReference>
<keyword evidence="1" id="KW-0472">Membrane</keyword>
<dbReference type="Proteomes" id="UP001204621">
    <property type="component" value="Unassembled WGS sequence"/>
</dbReference>
<reference evidence="2 3" key="1">
    <citation type="submission" date="2022-08" db="EMBL/GenBank/DDBJ databases">
        <title>Reclassification of Massilia species as members of the genera Telluria, Duganella, Pseudoduganella, Mokoshia gen. nov. and Zemynaea gen. nov. using orthogonal and non-orthogonal genome-based approaches.</title>
        <authorList>
            <person name="Bowman J.P."/>
        </authorList>
    </citation>
    <scope>NUCLEOTIDE SEQUENCE [LARGE SCALE GENOMIC DNA]</scope>
    <source>
        <strain evidence="2 3">JCM 31606</strain>
    </source>
</reference>
<proteinExistence type="predicted"/>
<accession>A0ABT2D098</accession>
<feature type="transmembrane region" description="Helical" evidence="1">
    <location>
        <begin position="39"/>
        <end position="65"/>
    </location>
</feature>
<organism evidence="2 3">
    <name type="scientific">Massilia terrae</name>
    <dbReference type="NCBI Taxonomy" id="1811224"/>
    <lineage>
        <taxon>Bacteria</taxon>
        <taxon>Pseudomonadati</taxon>
        <taxon>Pseudomonadota</taxon>
        <taxon>Betaproteobacteria</taxon>
        <taxon>Burkholderiales</taxon>
        <taxon>Oxalobacteraceae</taxon>
        <taxon>Telluria group</taxon>
        <taxon>Massilia</taxon>
    </lineage>
</organism>
<protein>
    <submittedName>
        <fullName evidence="2">Phage holin family protein</fullName>
    </submittedName>
</protein>
<keyword evidence="1" id="KW-0812">Transmembrane</keyword>
<evidence type="ECO:0000313" key="2">
    <source>
        <dbReference type="EMBL" id="MCS0659638.1"/>
    </source>
</evidence>
<evidence type="ECO:0000313" key="3">
    <source>
        <dbReference type="Proteomes" id="UP001204621"/>
    </source>
</evidence>
<name>A0ABT2D098_9BURK</name>
<evidence type="ECO:0000256" key="1">
    <source>
        <dbReference type="SAM" id="Phobius"/>
    </source>
</evidence>
<dbReference type="InterPro" id="IPR009937">
    <property type="entry name" value="Phage_holin_3_6"/>
</dbReference>